<sequence length="76" mass="8340">MAEFAIEAEMGREEWRVRQAVGVAALDELLTGWITHFDGCALEDGVTCDCGLISFAGLMKLVAIDSSLGYLIFRKQ</sequence>
<dbReference type="EMBL" id="JARXRO010000016">
    <property type="protein sequence ID" value="MDH5834240.1"/>
    <property type="molecule type" value="Genomic_DNA"/>
</dbReference>
<organism evidence="1 2">
    <name type="scientific">Luteimonas kalidii</name>
    <dbReference type="NCBI Taxonomy" id="3042025"/>
    <lineage>
        <taxon>Bacteria</taxon>
        <taxon>Pseudomonadati</taxon>
        <taxon>Pseudomonadota</taxon>
        <taxon>Gammaproteobacteria</taxon>
        <taxon>Lysobacterales</taxon>
        <taxon>Lysobacteraceae</taxon>
        <taxon>Luteimonas</taxon>
    </lineage>
</organism>
<comment type="caution">
    <text evidence="1">The sequence shown here is derived from an EMBL/GenBank/DDBJ whole genome shotgun (WGS) entry which is preliminary data.</text>
</comment>
<keyword evidence="2" id="KW-1185">Reference proteome</keyword>
<protein>
    <submittedName>
        <fullName evidence="1">Uncharacterized protein</fullName>
    </submittedName>
</protein>
<reference evidence="1 2" key="1">
    <citation type="submission" date="2023-04" db="EMBL/GenBank/DDBJ databases">
        <title>Luteimonas sp. M1R5S59.</title>
        <authorList>
            <person name="Sun J.-Q."/>
        </authorList>
    </citation>
    <scope>NUCLEOTIDE SEQUENCE [LARGE SCALE GENOMIC DNA]</scope>
    <source>
        <strain evidence="1 2">M1R5S59</strain>
    </source>
</reference>
<dbReference type="Proteomes" id="UP001156873">
    <property type="component" value="Unassembled WGS sequence"/>
</dbReference>
<gene>
    <name evidence="1" type="ORF">QFW81_09920</name>
</gene>
<evidence type="ECO:0000313" key="1">
    <source>
        <dbReference type="EMBL" id="MDH5834240.1"/>
    </source>
</evidence>
<evidence type="ECO:0000313" key="2">
    <source>
        <dbReference type="Proteomes" id="UP001156873"/>
    </source>
</evidence>
<proteinExistence type="predicted"/>
<name>A0ABT6JUT6_9GAMM</name>
<dbReference type="RefSeq" id="WP_280578621.1">
    <property type="nucleotide sequence ID" value="NZ_JARXRO010000016.1"/>
</dbReference>
<accession>A0ABT6JUT6</accession>